<evidence type="ECO:0000313" key="2">
    <source>
        <dbReference type="EMBL" id="QSS65021.1"/>
    </source>
</evidence>
<dbReference type="VEuPathDB" id="FungiDB:I7I51_02099"/>
<reference evidence="2" key="1">
    <citation type="submission" date="2021-01" db="EMBL/GenBank/DDBJ databases">
        <title>Chromosome-level genome assembly of a human fungal pathogen reveals clustering of transcriptionally co-regulated genes.</title>
        <authorList>
            <person name="Voorhies M."/>
            <person name="Cohen S."/>
            <person name="Shea T.P."/>
            <person name="Petrus S."/>
            <person name="Munoz J.F."/>
            <person name="Poplawski S."/>
            <person name="Goldman W.E."/>
            <person name="Michael T."/>
            <person name="Cuomo C.A."/>
            <person name="Sil A."/>
            <person name="Beyhan S."/>
        </authorList>
    </citation>
    <scope>NUCLEOTIDE SEQUENCE</scope>
    <source>
        <strain evidence="2">WU24</strain>
    </source>
</reference>
<evidence type="ECO:0000313" key="3">
    <source>
        <dbReference type="Proteomes" id="UP000663671"/>
    </source>
</evidence>
<protein>
    <submittedName>
        <fullName evidence="2">Uncharacterized protein</fullName>
    </submittedName>
</protein>
<dbReference type="Proteomes" id="UP000663671">
    <property type="component" value="Chromosome 1"/>
</dbReference>
<dbReference type="EMBL" id="CP069114">
    <property type="protein sequence ID" value="QSS65021.1"/>
    <property type="molecule type" value="Genomic_DNA"/>
</dbReference>
<dbReference type="AlphaFoldDB" id="A0A8A1MGC6"/>
<feature type="region of interest" description="Disordered" evidence="1">
    <location>
        <begin position="80"/>
        <end position="111"/>
    </location>
</feature>
<name>A0A8A1MGC6_AJECA</name>
<organism evidence="2 3">
    <name type="scientific">Ajellomyces capsulatus</name>
    <name type="common">Darling's disease fungus</name>
    <name type="synonym">Histoplasma capsulatum</name>
    <dbReference type="NCBI Taxonomy" id="5037"/>
    <lineage>
        <taxon>Eukaryota</taxon>
        <taxon>Fungi</taxon>
        <taxon>Dikarya</taxon>
        <taxon>Ascomycota</taxon>
        <taxon>Pezizomycotina</taxon>
        <taxon>Eurotiomycetes</taxon>
        <taxon>Eurotiomycetidae</taxon>
        <taxon>Onygenales</taxon>
        <taxon>Ajellomycetaceae</taxon>
        <taxon>Histoplasma</taxon>
    </lineage>
</organism>
<accession>A0A8A1MGC6</accession>
<sequence length="141" mass="15821">MFFTSRITSRLHIGLKLREAAHSLWTQVSTSLKKLSSRSFCSTTPPIAHHFGLQPSMFSPSSHGFMSLMYERRSLQRSEYAPRKPWAVSTDLPPPTSTDLHRPPPFLHHPSPPTNPLHLAWRACRRQAVAAVSSLGISLDP</sequence>
<proteinExistence type="predicted"/>
<evidence type="ECO:0000256" key="1">
    <source>
        <dbReference type="SAM" id="MobiDB-lite"/>
    </source>
</evidence>
<gene>
    <name evidence="2" type="ORF">I7I51_02099</name>
</gene>